<dbReference type="RefSeq" id="WP_092691002.1">
    <property type="nucleotide sequence ID" value="NZ_FNBK01000006.1"/>
</dbReference>
<dbReference type="Pfam" id="PF13302">
    <property type="entry name" value="Acetyltransf_3"/>
    <property type="match status" value="1"/>
</dbReference>
<evidence type="ECO:0000256" key="2">
    <source>
        <dbReference type="ARBA" id="ARBA00023315"/>
    </source>
</evidence>
<evidence type="ECO:0000256" key="1">
    <source>
        <dbReference type="ARBA" id="ARBA00022679"/>
    </source>
</evidence>
<keyword evidence="2" id="KW-0012">Acyltransferase</keyword>
<dbReference type="Proteomes" id="UP000199076">
    <property type="component" value="Unassembled WGS sequence"/>
</dbReference>
<dbReference type="PANTHER" id="PTHR43792:SF8">
    <property type="entry name" value="[RIBOSOMAL PROTEIN US5]-ALANINE N-ACETYLTRANSFERASE"/>
    <property type="match status" value="1"/>
</dbReference>
<dbReference type="AlphaFoldDB" id="A0A1G7KZ30"/>
<keyword evidence="6" id="KW-1185">Reference proteome</keyword>
<feature type="domain" description="N-acetyltransferase" evidence="4">
    <location>
        <begin position="12"/>
        <end position="164"/>
    </location>
</feature>
<protein>
    <submittedName>
        <fullName evidence="5">Protein N-acetyltransferase, RimJ/RimL family</fullName>
    </submittedName>
</protein>
<gene>
    <name evidence="5" type="ORF">SAMN05216218_10689</name>
</gene>
<name>A0A1G7KZ30_9EURY</name>
<evidence type="ECO:0000256" key="3">
    <source>
        <dbReference type="ARBA" id="ARBA00038502"/>
    </source>
</evidence>
<dbReference type="PROSITE" id="PS51186">
    <property type="entry name" value="GNAT"/>
    <property type="match status" value="1"/>
</dbReference>
<evidence type="ECO:0000259" key="4">
    <source>
        <dbReference type="PROSITE" id="PS51186"/>
    </source>
</evidence>
<dbReference type="EMBL" id="FNBK01000006">
    <property type="protein sequence ID" value="SDF42344.1"/>
    <property type="molecule type" value="Genomic_DNA"/>
</dbReference>
<dbReference type="GO" id="GO:0016747">
    <property type="term" value="F:acyltransferase activity, transferring groups other than amino-acyl groups"/>
    <property type="evidence" value="ECO:0007669"/>
    <property type="project" value="InterPro"/>
</dbReference>
<evidence type="ECO:0000313" key="6">
    <source>
        <dbReference type="Proteomes" id="UP000199076"/>
    </source>
</evidence>
<organism evidence="5 6">
    <name type="scientific">Halorientalis regularis</name>
    <dbReference type="NCBI Taxonomy" id="660518"/>
    <lineage>
        <taxon>Archaea</taxon>
        <taxon>Methanobacteriati</taxon>
        <taxon>Methanobacteriota</taxon>
        <taxon>Stenosarchaea group</taxon>
        <taxon>Halobacteria</taxon>
        <taxon>Halobacteriales</taxon>
        <taxon>Haloarculaceae</taxon>
        <taxon>Halorientalis</taxon>
    </lineage>
</organism>
<dbReference type="STRING" id="660518.SAMN05216218_10689"/>
<comment type="similarity">
    <text evidence="3">Belongs to the acetyltransferase family. RimJ subfamily.</text>
</comment>
<accession>A0A1G7KZ30</accession>
<sequence>MPGHTFLRGDRLILRTVTPDDREFLLEHGNDPAVRAGAPTPTPVHEDDLAAFLDDDAAVQFLPCLDGTPVGFVFLFDVEPHRDHAELGCWIAPDQQGEGYATEATELCLDHAFADRGLHKVLARVFEHNDASMAVLDKLGFQQEGRLREQDYIRGAYRDTLLFGLLAAEFER</sequence>
<dbReference type="InterPro" id="IPR016181">
    <property type="entry name" value="Acyl_CoA_acyltransferase"/>
</dbReference>
<dbReference type="InterPro" id="IPR000182">
    <property type="entry name" value="GNAT_dom"/>
</dbReference>
<reference evidence="6" key="1">
    <citation type="submission" date="2016-10" db="EMBL/GenBank/DDBJ databases">
        <authorList>
            <person name="Varghese N."/>
            <person name="Submissions S."/>
        </authorList>
    </citation>
    <scope>NUCLEOTIDE SEQUENCE [LARGE SCALE GENOMIC DNA]</scope>
    <source>
        <strain evidence="6">IBRC-M 10760</strain>
    </source>
</reference>
<dbReference type="SUPFAM" id="SSF55729">
    <property type="entry name" value="Acyl-CoA N-acyltransferases (Nat)"/>
    <property type="match status" value="1"/>
</dbReference>
<dbReference type="PANTHER" id="PTHR43792">
    <property type="entry name" value="GNAT FAMILY, PUTATIVE (AFU_ORTHOLOGUE AFUA_3G00765)-RELATED-RELATED"/>
    <property type="match status" value="1"/>
</dbReference>
<dbReference type="OrthoDB" id="120213at2157"/>
<evidence type="ECO:0000313" key="5">
    <source>
        <dbReference type="EMBL" id="SDF42344.1"/>
    </source>
</evidence>
<dbReference type="Gene3D" id="3.40.630.30">
    <property type="match status" value="1"/>
</dbReference>
<keyword evidence="1 5" id="KW-0808">Transferase</keyword>
<dbReference type="InterPro" id="IPR051531">
    <property type="entry name" value="N-acetyltransferase"/>
</dbReference>
<proteinExistence type="inferred from homology"/>